<comment type="caution">
    <text evidence="8">The sequence shown here is derived from an EMBL/GenBank/DDBJ whole genome shotgun (WGS) entry which is preliminary data.</text>
</comment>
<dbReference type="Proteomes" id="UP001480595">
    <property type="component" value="Unassembled WGS sequence"/>
</dbReference>
<dbReference type="GeneID" id="92095107"/>
<evidence type="ECO:0000259" key="7">
    <source>
        <dbReference type="Pfam" id="PF20684"/>
    </source>
</evidence>
<comment type="subcellular location">
    <subcellularLocation>
        <location evidence="1">Membrane</location>
        <topology evidence="1">Multi-pass membrane protein</topology>
    </subcellularLocation>
</comment>
<dbReference type="RefSeq" id="XP_066711154.1">
    <property type="nucleotide sequence ID" value="XM_066862044.1"/>
</dbReference>
<accession>A0ABR1TSS5</accession>
<dbReference type="PANTHER" id="PTHR33048:SF47">
    <property type="entry name" value="INTEGRAL MEMBRANE PROTEIN-RELATED"/>
    <property type="match status" value="1"/>
</dbReference>
<comment type="similarity">
    <text evidence="5">Belongs to the SAT4 family.</text>
</comment>
<proteinExistence type="inferred from homology"/>
<dbReference type="InterPro" id="IPR049326">
    <property type="entry name" value="Rhodopsin_dom_fungi"/>
</dbReference>
<keyword evidence="9" id="KW-1185">Reference proteome</keyword>
<reference evidence="8 9" key="1">
    <citation type="submission" date="2023-01" db="EMBL/GenBank/DDBJ databases">
        <title>Analysis of 21 Apiospora genomes using comparative genomics revels a genus with tremendous synthesis potential of carbohydrate active enzymes and secondary metabolites.</title>
        <authorList>
            <person name="Sorensen T."/>
        </authorList>
    </citation>
    <scope>NUCLEOTIDE SEQUENCE [LARGE SCALE GENOMIC DNA]</scope>
    <source>
        <strain evidence="8 9">CBS 135458</strain>
    </source>
</reference>
<dbReference type="InterPro" id="IPR052337">
    <property type="entry name" value="SAT4-like"/>
</dbReference>
<dbReference type="PANTHER" id="PTHR33048">
    <property type="entry name" value="PTH11-LIKE INTEGRAL MEMBRANE PROTEIN (AFU_ORTHOLOGUE AFUA_5G11245)"/>
    <property type="match status" value="1"/>
</dbReference>
<evidence type="ECO:0000256" key="5">
    <source>
        <dbReference type="ARBA" id="ARBA00038359"/>
    </source>
</evidence>
<protein>
    <recommendedName>
        <fullName evidence="7">Rhodopsin domain-containing protein</fullName>
    </recommendedName>
</protein>
<organism evidence="8 9">
    <name type="scientific">Apiospora phragmitis</name>
    <dbReference type="NCBI Taxonomy" id="2905665"/>
    <lineage>
        <taxon>Eukaryota</taxon>
        <taxon>Fungi</taxon>
        <taxon>Dikarya</taxon>
        <taxon>Ascomycota</taxon>
        <taxon>Pezizomycotina</taxon>
        <taxon>Sordariomycetes</taxon>
        <taxon>Xylariomycetidae</taxon>
        <taxon>Amphisphaeriales</taxon>
        <taxon>Apiosporaceae</taxon>
        <taxon>Apiospora</taxon>
    </lineage>
</organism>
<feature type="transmembrane region" description="Helical" evidence="6">
    <location>
        <begin position="63"/>
        <end position="84"/>
    </location>
</feature>
<feature type="transmembrane region" description="Helical" evidence="6">
    <location>
        <begin position="115"/>
        <end position="142"/>
    </location>
</feature>
<evidence type="ECO:0000313" key="9">
    <source>
        <dbReference type="Proteomes" id="UP001480595"/>
    </source>
</evidence>
<evidence type="ECO:0000256" key="4">
    <source>
        <dbReference type="ARBA" id="ARBA00023136"/>
    </source>
</evidence>
<feature type="transmembrane region" description="Helical" evidence="6">
    <location>
        <begin position="26"/>
        <end position="51"/>
    </location>
</feature>
<dbReference type="EMBL" id="JAQQWL010000011">
    <property type="protein sequence ID" value="KAK8048905.1"/>
    <property type="molecule type" value="Genomic_DNA"/>
</dbReference>
<feature type="domain" description="Rhodopsin" evidence="7">
    <location>
        <begin position="2"/>
        <end position="221"/>
    </location>
</feature>
<keyword evidence="4 6" id="KW-0472">Membrane</keyword>
<feature type="transmembrane region" description="Helical" evidence="6">
    <location>
        <begin position="154"/>
        <end position="177"/>
    </location>
</feature>
<evidence type="ECO:0000256" key="3">
    <source>
        <dbReference type="ARBA" id="ARBA00022989"/>
    </source>
</evidence>
<sequence>MCISTDHGMGQHVVEISSMELASFLLLHYVGMGTFVLSGIRVKFALLFQYLRMFPDRPKMMRMCQGLIVFTLLYGFVISFMAWFPCFPPVALWDTSRPPGRASCYGFGASTVEGLYHTFITVFGTNVMLNIVVLLVALPLYFRKGVDFRSRLSLTAMLIMGGFVNSMAIWRLVHVQLMWAKSGAYPTFDPTWNAPTIVMLAVLEVNGATVCAAIPIAGSYLSSSPPPSSSPSSASLGASSKGIMVTRDIRIERTLRSSLACDHHHHHADGDGDRTYDPALCPASPLGWRLGERRASRADSKYSDMTTTTKCGSAPEVEDRCRRVGGLNPHYRDSFIRAQVVPFDTFGRVRSPEPV</sequence>
<evidence type="ECO:0000256" key="1">
    <source>
        <dbReference type="ARBA" id="ARBA00004141"/>
    </source>
</evidence>
<keyword evidence="3 6" id="KW-1133">Transmembrane helix</keyword>
<name>A0ABR1TSS5_9PEZI</name>
<keyword evidence="2 6" id="KW-0812">Transmembrane</keyword>
<gene>
    <name evidence="8" type="ORF">PG994_010635</name>
</gene>
<dbReference type="Pfam" id="PF20684">
    <property type="entry name" value="Fung_rhodopsin"/>
    <property type="match status" value="1"/>
</dbReference>
<evidence type="ECO:0000256" key="2">
    <source>
        <dbReference type="ARBA" id="ARBA00022692"/>
    </source>
</evidence>
<evidence type="ECO:0000256" key="6">
    <source>
        <dbReference type="SAM" id="Phobius"/>
    </source>
</evidence>
<evidence type="ECO:0000313" key="8">
    <source>
        <dbReference type="EMBL" id="KAK8048905.1"/>
    </source>
</evidence>